<dbReference type="SUPFAM" id="SSF50978">
    <property type="entry name" value="WD40 repeat-like"/>
    <property type="match status" value="1"/>
</dbReference>
<feature type="compositionally biased region" description="Acidic residues" evidence="4">
    <location>
        <begin position="11"/>
        <end position="24"/>
    </location>
</feature>
<reference evidence="5 6" key="1">
    <citation type="submission" date="2024-03" db="EMBL/GenBank/DDBJ databases">
        <title>The Acrasis kona genome and developmental transcriptomes reveal deep origins of eukaryotic multicellular pathways.</title>
        <authorList>
            <person name="Sheikh S."/>
            <person name="Fu C.-J."/>
            <person name="Brown M.W."/>
            <person name="Baldauf S.L."/>
        </authorList>
    </citation>
    <scope>NUCLEOTIDE SEQUENCE [LARGE SCALE GENOMIC DNA]</scope>
    <source>
        <strain evidence="5 6">ATCC MYA-3509</strain>
    </source>
</reference>
<keyword evidence="1 3" id="KW-0853">WD repeat</keyword>
<feature type="non-terminal residue" evidence="5">
    <location>
        <position position="310"/>
    </location>
</feature>
<keyword evidence="2" id="KW-0677">Repeat</keyword>
<evidence type="ECO:0000256" key="2">
    <source>
        <dbReference type="ARBA" id="ARBA00022737"/>
    </source>
</evidence>
<evidence type="ECO:0000256" key="3">
    <source>
        <dbReference type="PROSITE-ProRule" id="PRU00221"/>
    </source>
</evidence>
<dbReference type="EMBL" id="JAOPGA020000795">
    <property type="protein sequence ID" value="KAL0481819.1"/>
    <property type="molecule type" value="Genomic_DNA"/>
</dbReference>
<sequence>MLTDNLYKNDPEDENDEDDPETEGIDALKFPKNAVYTQTNGDWILAGEMNQGHGRSGITCLVMDGYFLFSAGEDSKVVMWNSLSKQKLRVFGDIHESEIVCAKVIPTTGNILSCSRDGSIIMWDYSTLDIKYRYHKTGVEYGSIAFDSDRMEIYAGTSGGSILRIALAKKHAELNEMMTIEERLSMEEQDPLDVILDNVNFEKLNVDLNVSQQSQQSVILPVISNMKSSNNEVNSELAVMSKQLKKSLQTSGVSTRLTYNMFDDPKNNMMSLDQSQKKFTLMDNEQDERILREMLGHTARSDSRRSSSGG</sequence>
<proteinExistence type="predicted"/>
<name>A0AAW2YXU1_9EUKA</name>
<evidence type="ECO:0000313" key="5">
    <source>
        <dbReference type="EMBL" id="KAL0481819.1"/>
    </source>
</evidence>
<evidence type="ECO:0000256" key="1">
    <source>
        <dbReference type="ARBA" id="ARBA00022574"/>
    </source>
</evidence>
<dbReference type="InterPro" id="IPR051179">
    <property type="entry name" value="WD_repeat_multifunction"/>
</dbReference>
<dbReference type="InterPro" id="IPR036322">
    <property type="entry name" value="WD40_repeat_dom_sf"/>
</dbReference>
<dbReference type="PANTHER" id="PTHR19857">
    <property type="entry name" value="MITOCHONDRIAL DIVISION PROTEIN 1-RELATED"/>
    <property type="match status" value="1"/>
</dbReference>
<dbReference type="Pfam" id="PF00400">
    <property type="entry name" value="WD40"/>
    <property type="match status" value="2"/>
</dbReference>
<evidence type="ECO:0000256" key="4">
    <source>
        <dbReference type="SAM" id="MobiDB-lite"/>
    </source>
</evidence>
<dbReference type="AlphaFoldDB" id="A0AAW2YXU1"/>
<accession>A0AAW2YXU1</accession>
<dbReference type="InterPro" id="IPR001680">
    <property type="entry name" value="WD40_rpt"/>
</dbReference>
<keyword evidence="6" id="KW-1185">Reference proteome</keyword>
<gene>
    <name evidence="5" type="ORF">AKO1_012400</name>
</gene>
<dbReference type="SMART" id="SM00320">
    <property type="entry name" value="WD40"/>
    <property type="match status" value="2"/>
</dbReference>
<protein>
    <submittedName>
        <fullName evidence="5">Uncharacterized protein</fullName>
    </submittedName>
</protein>
<dbReference type="PROSITE" id="PS50082">
    <property type="entry name" value="WD_REPEATS_2"/>
    <property type="match status" value="1"/>
</dbReference>
<comment type="caution">
    <text evidence="5">The sequence shown here is derived from an EMBL/GenBank/DDBJ whole genome shotgun (WGS) entry which is preliminary data.</text>
</comment>
<feature type="region of interest" description="Disordered" evidence="4">
    <location>
        <begin position="1"/>
        <end position="24"/>
    </location>
</feature>
<dbReference type="Proteomes" id="UP001431209">
    <property type="component" value="Unassembled WGS sequence"/>
</dbReference>
<dbReference type="InterPro" id="IPR015943">
    <property type="entry name" value="WD40/YVTN_repeat-like_dom_sf"/>
</dbReference>
<organism evidence="5 6">
    <name type="scientific">Acrasis kona</name>
    <dbReference type="NCBI Taxonomy" id="1008807"/>
    <lineage>
        <taxon>Eukaryota</taxon>
        <taxon>Discoba</taxon>
        <taxon>Heterolobosea</taxon>
        <taxon>Tetramitia</taxon>
        <taxon>Eutetramitia</taxon>
        <taxon>Acrasidae</taxon>
        <taxon>Acrasis</taxon>
    </lineage>
</organism>
<evidence type="ECO:0000313" key="6">
    <source>
        <dbReference type="Proteomes" id="UP001431209"/>
    </source>
</evidence>
<feature type="repeat" description="WD" evidence="3">
    <location>
        <begin position="92"/>
        <end position="133"/>
    </location>
</feature>
<dbReference type="Gene3D" id="2.130.10.10">
    <property type="entry name" value="YVTN repeat-like/Quinoprotein amine dehydrogenase"/>
    <property type="match status" value="1"/>
</dbReference>